<dbReference type="Proteomes" id="UP000008392">
    <property type="component" value="Chromosome"/>
</dbReference>
<feature type="coiled-coil region" evidence="1">
    <location>
        <begin position="174"/>
        <end position="201"/>
    </location>
</feature>
<dbReference type="EMBL" id="CP002745">
    <property type="protein sequence ID" value="AEK62869.1"/>
    <property type="molecule type" value="Genomic_DNA"/>
</dbReference>
<dbReference type="KEGG" id="cfu:CFU_3044"/>
<reference evidence="3 4" key="5">
    <citation type="journal article" date="2011" name="ISME J.">
        <title>Dual transcriptional profiling of a bacterial/fungal confrontation: Collimonas fungivorans versus Aspergillus niger.</title>
        <authorList>
            <person name="Mela F."/>
            <person name="Fritsche K."/>
            <person name="de Boer W."/>
            <person name="van Veen J.A."/>
            <person name="de Graaff L.H."/>
            <person name="van den Berg M."/>
            <person name="Leveau J.H."/>
        </authorList>
    </citation>
    <scope>NUCLEOTIDE SEQUENCE [LARGE SCALE GENOMIC DNA]</scope>
    <source>
        <strain evidence="3 4">Ter331</strain>
    </source>
</reference>
<feature type="domain" description="Phasin" evidence="2">
    <location>
        <begin position="27"/>
        <end position="130"/>
    </location>
</feature>
<dbReference type="eggNOG" id="COG5490">
    <property type="taxonomic scope" value="Bacteria"/>
</dbReference>
<reference evidence="4" key="6">
    <citation type="submission" date="2011-05" db="EMBL/GenBank/DDBJ databases">
        <title>Complete sequence of Collimonas fungivorans Ter331.</title>
        <authorList>
            <person name="Leveau J.H."/>
        </authorList>
    </citation>
    <scope>NUCLEOTIDE SEQUENCE [LARGE SCALE GENOMIC DNA]</scope>
    <source>
        <strain evidence="4">Ter331</strain>
    </source>
</reference>
<evidence type="ECO:0000313" key="4">
    <source>
        <dbReference type="Proteomes" id="UP000008392"/>
    </source>
</evidence>
<dbReference type="Pfam" id="PF09361">
    <property type="entry name" value="Phasin_2"/>
    <property type="match status" value="1"/>
</dbReference>
<dbReference type="HOGENOM" id="CLU_112006_1_0_4"/>
<reference evidence="3 4" key="4">
    <citation type="journal article" date="2010" name="Environ. Microbiol.">
        <title>The bacterial genus Collimonas: mycophagy, weathering and other adaptive solutions to life in oligotrophic soil environments.</title>
        <authorList>
            <person name="Leveau J.H."/>
            <person name="Uroz S."/>
            <person name="de Boer W."/>
        </authorList>
    </citation>
    <scope>NUCLEOTIDE SEQUENCE [LARGE SCALE GENOMIC DNA]</scope>
    <source>
        <strain evidence="3 4">Ter331</strain>
    </source>
</reference>
<protein>
    <submittedName>
        <fullName evidence="3">Granule-associated protein</fullName>
    </submittedName>
</protein>
<reference evidence="3 4" key="1">
    <citation type="journal article" date="2004" name="Environ. Microbiol.">
        <title>Phylogeny-function analysis of (meta)genomic libraries: screening for expression of ribosomal RNA genes by large-insert library fluorescent in situ hybridization (LIL-FISH).</title>
        <authorList>
            <person name="Leveau J.H."/>
            <person name="Gerards S."/>
            <person name="de Boer W."/>
            <person name="van Veen J.A."/>
        </authorList>
    </citation>
    <scope>NUCLEOTIDE SEQUENCE [LARGE SCALE GENOMIC DNA]</scope>
    <source>
        <strain evidence="3 4">Ter331</strain>
    </source>
</reference>
<dbReference type="InterPro" id="IPR018968">
    <property type="entry name" value="Phasin"/>
</dbReference>
<dbReference type="STRING" id="1005048.CFU_3044"/>
<evidence type="ECO:0000313" key="3">
    <source>
        <dbReference type="EMBL" id="AEK62869.1"/>
    </source>
</evidence>
<keyword evidence="4" id="KW-1185">Reference proteome</keyword>
<dbReference type="NCBIfam" id="TIGR01841">
    <property type="entry name" value="phasin"/>
    <property type="match status" value="1"/>
</dbReference>
<dbReference type="InterPro" id="IPR010127">
    <property type="entry name" value="Phasin_subfam-1"/>
</dbReference>
<accession>G0AA15</accession>
<name>G0AA15_COLFT</name>
<evidence type="ECO:0000259" key="2">
    <source>
        <dbReference type="Pfam" id="PF09361"/>
    </source>
</evidence>
<dbReference type="AlphaFoldDB" id="G0AA15"/>
<organism evidence="3 4">
    <name type="scientific">Collimonas fungivorans (strain Ter331)</name>
    <dbReference type="NCBI Taxonomy" id="1005048"/>
    <lineage>
        <taxon>Bacteria</taxon>
        <taxon>Pseudomonadati</taxon>
        <taxon>Pseudomonadota</taxon>
        <taxon>Betaproteobacteria</taxon>
        <taxon>Burkholderiales</taxon>
        <taxon>Oxalobacteraceae</taxon>
        <taxon>Collimonas</taxon>
    </lineage>
</organism>
<keyword evidence="1" id="KW-0175">Coiled coil</keyword>
<sequence>MLATPESPYLSFLQYRILGEAMSTVAEQFSAAAKANFESNLALFTEFTTKAFAGVEKLIDLNLNAAKASLEDSNATTQKLFSAKDPQEFFSLSAALAQPNTEKAIAYGRHFASIASSTQAELTKSAEAQVAETKRKVIEFVDQASKNAPPGAEGAVAFVKSAIGSANAGYEQFAKSTKQAVETLETNVNNAVDQLSQAATKTATAARSKK</sequence>
<proteinExistence type="predicted"/>
<evidence type="ECO:0000256" key="1">
    <source>
        <dbReference type="SAM" id="Coils"/>
    </source>
</evidence>
<reference evidence="3 4" key="3">
    <citation type="journal article" date="2008" name="FEMS Microbiol. Ecol.">
        <title>Identification and characterization of genes underlying chitinolysis in Collimonas fungivorans Ter331.</title>
        <authorList>
            <person name="Fritsche K."/>
            <person name="de Boer W."/>
            <person name="Gerards S."/>
            <person name="van den Berg M."/>
            <person name="van Veen J.A."/>
            <person name="Leveau J.H."/>
        </authorList>
    </citation>
    <scope>NUCLEOTIDE SEQUENCE [LARGE SCALE GENOMIC DNA]</scope>
    <source>
        <strain evidence="3 4">Ter331</strain>
    </source>
</reference>
<gene>
    <name evidence="3" type="ordered locus">CFU_3044</name>
</gene>
<reference evidence="3 4" key="2">
    <citation type="journal article" date="2006" name="J. Microbiol. Methods">
        <title>Genomic flank-sequencing of plasposon insertion sites for rapid identification of functional genes.</title>
        <authorList>
            <person name="Leveau J.H."/>
            <person name="Gerards S."/>
            <person name="Fritsche K."/>
            <person name="Zondag G."/>
            <person name="van Veen J.A."/>
        </authorList>
    </citation>
    <scope>NUCLEOTIDE SEQUENCE [LARGE SCALE GENOMIC DNA]</scope>
    <source>
        <strain evidence="3 4">Ter331</strain>
    </source>
</reference>